<dbReference type="InterPro" id="IPR011598">
    <property type="entry name" value="bHLH_dom"/>
</dbReference>
<dbReference type="Proteomes" id="UP001175271">
    <property type="component" value="Unassembled WGS sequence"/>
</dbReference>
<reference evidence="2" key="1">
    <citation type="submission" date="2023-06" db="EMBL/GenBank/DDBJ databases">
        <title>Genomic analysis of the entomopathogenic nematode Steinernema hermaphroditum.</title>
        <authorList>
            <person name="Schwarz E.M."/>
            <person name="Heppert J.K."/>
            <person name="Baniya A."/>
            <person name="Schwartz H.T."/>
            <person name="Tan C.-H."/>
            <person name="Antoshechkin I."/>
            <person name="Sternberg P.W."/>
            <person name="Goodrich-Blair H."/>
            <person name="Dillman A.R."/>
        </authorList>
    </citation>
    <scope>NUCLEOTIDE SEQUENCE</scope>
    <source>
        <strain evidence="2">PS9179</strain>
        <tissue evidence="2">Whole animal</tissue>
    </source>
</reference>
<dbReference type="Gene3D" id="4.10.280.10">
    <property type="entry name" value="Helix-loop-helix DNA-binding domain"/>
    <property type="match status" value="1"/>
</dbReference>
<dbReference type="GO" id="GO:0000977">
    <property type="term" value="F:RNA polymerase II transcription regulatory region sequence-specific DNA binding"/>
    <property type="evidence" value="ECO:0007669"/>
    <property type="project" value="TreeGrafter"/>
</dbReference>
<dbReference type="CDD" id="cd19724">
    <property type="entry name" value="bHLH_TS_ASCL3_like"/>
    <property type="match status" value="1"/>
</dbReference>
<sequence length="163" mass="18631">MNYPAASYILSTYRNTSFSALTVAGLFPSLEAGVANHVDNSGKSSVNPFSPEAKVPLPREIEELGYRNPIGKRNRRERDRVRCVNEGYEILRSALPLQEHERRISKVDTLRLAIFYIKHLDSMLKHENHQSNCTCFDKFVAESTEHILRGKLQRSSRKRTAVD</sequence>
<organism evidence="2 3">
    <name type="scientific">Steinernema hermaphroditum</name>
    <dbReference type="NCBI Taxonomy" id="289476"/>
    <lineage>
        <taxon>Eukaryota</taxon>
        <taxon>Metazoa</taxon>
        <taxon>Ecdysozoa</taxon>
        <taxon>Nematoda</taxon>
        <taxon>Chromadorea</taxon>
        <taxon>Rhabditida</taxon>
        <taxon>Tylenchina</taxon>
        <taxon>Panagrolaimomorpha</taxon>
        <taxon>Strongyloidoidea</taxon>
        <taxon>Steinernematidae</taxon>
        <taxon>Steinernema</taxon>
    </lineage>
</organism>
<accession>A0AA39LF30</accession>
<name>A0AA39LF30_9BILA</name>
<comment type="caution">
    <text evidence="2">The sequence shown here is derived from an EMBL/GenBank/DDBJ whole genome shotgun (WGS) entry which is preliminary data.</text>
</comment>
<dbReference type="GO" id="GO:0032502">
    <property type="term" value="P:developmental process"/>
    <property type="evidence" value="ECO:0007669"/>
    <property type="project" value="TreeGrafter"/>
</dbReference>
<dbReference type="PANTHER" id="PTHR23349">
    <property type="entry name" value="BASIC HELIX-LOOP-HELIX TRANSCRIPTION FACTOR, TWIST"/>
    <property type="match status" value="1"/>
</dbReference>
<dbReference type="Pfam" id="PF00010">
    <property type="entry name" value="HLH"/>
    <property type="match status" value="1"/>
</dbReference>
<gene>
    <name evidence="2" type="ORF">QR680_001254</name>
</gene>
<evidence type="ECO:0000313" key="3">
    <source>
        <dbReference type="Proteomes" id="UP001175271"/>
    </source>
</evidence>
<proteinExistence type="predicted"/>
<feature type="domain" description="BHLH" evidence="1">
    <location>
        <begin position="68"/>
        <end position="120"/>
    </location>
</feature>
<dbReference type="InterPro" id="IPR036638">
    <property type="entry name" value="HLH_DNA-bd_sf"/>
</dbReference>
<dbReference type="SMART" id="SM00353">
    <property type="entry name" value="HLH"/>
    <property type="match status" value="1"/>
</dbReference>
<dbReference type="SUPFAM" id="SSF47459">
    <property type="entry name" value="HLH, helix-loop-helix DNA-binding domain"/>
    <property type="match status" value="1"/>
</dbReference>
<dbReference type="GO" id="GO:0046983">
    <property type="term" value="F:protein dimerization activity"/>
    <property type="evidence" value="ECO:0007669"/>
    <property type="project" value="InterPro"/>
</dbReference>
<dbReference type="PROSITE" id="PS50888">
    <property type="entry name" value="BHLH"/>
    <property type="match status" value="1"/>
</dbReference>
<protein>
    <recommendedName>
        <fullName evidence="1">BHLH domain-containing protein</fullName>
    </recommendedName>
</protein>
<dbReference type="PANTHER" id="PTHR23349:SF111">
    <property type="entry name" value="BHLH DOMAIN-CONTAINING PROTEIN"/>
    <property type="match status" value="1"/>
</dbReference>
<dbReference type="EMBL" id="JAUCMV010000005">
    <property type="protein sequence ID" value="KAK0395386.1"/>
    <property type="molecule type" value="Genomic_DNA"/>
</dbReference>
<evidence type="ECO:0000313" key="2">
    <source>
        <dbReference type="EMBL" id="KAK0395386.1"/>
    </source>
</evidence>
<dbReference type="GO" id="GO:0000981">
    <property type="term" value="F:DNA-binding transcription factor activity, RNA polymerase II-specific"/>
    <property type="evidence" value="ECO:0007669"/>
    <property type="project" value="TreeGrafter"/>
</dbReference>
<dbReference type="AlphaFoldDB" id="A0AA39LF30"/>
<keyword evidence="3" id="KW-1185">Reference proteome</keyword>
<evidence type="ECO:0000259" key="1">
    <source>
        <dbReference type="PROSITE" id="PS50888"/>
    </source>
</evidence>
<dbReference type="InterPro" id="IPR050283">
    <property type="entry name" value="E-box_TF_Regulators"/>
</dbReference>